<dbReference type="AlphaFoldDB" id="A0A017SG43"/>
<feature type="transmembrane region" description="Helical" evidence="1">
    <location>
        <begin position="612"/>
        <end position="634"/>
    </location>
</feature>
<keyword evidence="1" id="KW-0812">Transmembrane</keyword>
<evidence type="ECO:0000313" key="4">
    <source>
        <dbReference type="Proteomes" id="UP000019804"/>
    </source>
</evidence>
<dbReference type="Pfam" id="PF06985">
    <property type="entry name" value="HET"/>
    <property type="match status" value="1"/>
</dbReference>
<dbReference type="RefSeq" id="XP_040639272.1">
    <property type="nucleotide sequence ID" value="XM_040781752.1"/>
</dbReference>
<evidence type="ECO:0000256" key="1">
    <source>
        <dbReference type="SAM" id="Phobius"/>
    </source>
</evidence>
<keyword evidence="1" id="KW-1133">Transmembrane helix</keyword>
<dbReference type="InterPro" id="IPR010730">
    <property type="entry name" value="HET"/>
</dbReference>
<dbReference type="GeneID" id="63696876"/>
<keyword evidence="1" id="KW-0472">Membrane</keyword>
<proteinExistence type="predicted"/>
<evidence type="ECO:0000259" key="2">
    <source>
        <dbReference type="Pfam" id="PF06985"/>
    </source>
</evidence>
<evidence type="ECO:0000313" key="3">
    <source>
        <dbReference type="EMBL" id="EYE95584.1"/>
    </source>
</evidence>
<dbReference type="STRING" id="1388766.A0A017SG43"/>
<dbReference type="Proteomes" id="UP000019804">
    <property type="component" value="Unassembled WGS sequence"/>
</dbReference>
<dbReference type="HOGENOM" id="CLU_002639_3_0_1"/>
<sequence length="696" mass="80008">MELCDDCTRKIQDTLNCGIREYVQGELPRYPQLCKRLCWMCKRFISWVQDTHPTLFKKWRGSPLTVIFKLSSSATMEDGPRNPGHLLPCEVEVIPLFRGELVDDYGCVIGLDFMSEEDFFHSTNIASRHRPVTLDLDLIKSWIDNCTRNHRRCTNHLSQPWYPTRLLRVASGRLPTGVRLVITKDTPIKGPYITLSHRWPPHAHRFPMLRSSTFSQFQRGINVQRLPRVFQDTIDLTRQLGVEYLWIDSLCIIQDEDDHSDWDHECLTMDKVYSHAFLNISATSSQNGTESLFHHHHSQTPSLPPRISVNARGNREEQYVLNSNFWHNEISDGPLNSRGWVFQERFLACRVLHFGQYQMGWECQASEAIEAFPDGLPPSLTVGSRSKPGNHEALRKASQAVLSQAQIVQNGLLIPSPAADLRFTEWWNCLIEDYSRCKFTFTKDKLIALSGIAKCVAKSRPADRYLAGMWQSCMVYGLAWFRIHDPERVYSNTGSSEFHAPSWSWASFDGEVCFPTITPGNRECFAKVVRIAEDSMLPEGAVYANANMSPHTYSSIKVESFLFPLHVNWSEKSIESVMLVDFGLCFSEDDELFGAEIDIEEDEIVKSMTSRYPLFLVPLYATIYFLQAMILVSAESQGNVYYRLGMIEIPIKVQDANNEEADQIHLNWNALYLMQHMERHNKGMERNSRYSAFEIL</sequence>
<dbReference type="EMBL" id="KK088421">
    <property type="protein sequence ID" value="EYE95584.1"/>
    <property type="molecule type" value="Genomic_DNA"/>
</dbReference>
<name>A0A017SG43_ASPRC</name>
<feature type="domain" description="Heterokaryon incompatibility" evidence="2">
    <location>
        <begin position="192"/>
        <end position="344"/>
    </location>
</feature>
<keyword evidence="4" id="KW-1185">Reference proteome</keyword>
<dbReference type="PANTHER" id="PTHR33112:SF16">
    <property type="entry name" value="HETEROKARYON INCOMPATIBILITY DOMAIN-CONTAINING PROTEIN"/>
    <property type="match status" value="1"/>
</dbReference>
<reference evidence="4" key="1">
    <citation type="journal article" date="2014" name="Nat. Commun.">
        <title>Genomic adaptations of the halophilic Dead Sea filamentous fungus Eurotium rubrum.</title>
        <authorList>
            <person name="Kis-Papo T."/>
            <person name="Weig A.R."/>
            <person name="Riley R."/>
            <person name="Persoh D."/>
            <person name="Salamov A."/>
            <person name="Sun H."/>
            <person name="Lipzen A."/>
            <person name="Wasser S.P."/>
            <person name="Rambold G."/>
            <person name="Grigoriev I.V."/>
            <person name="Nevo E."/>
        </authorList>
    </citation>
    <scope>NUCLEOTIDE SEQUENCE [LARGE SCALE GENOMIC DNA]</scope>
    <source>
        <strain evidence="4">CBS 135680</strain>
    </source>
</reference>
<dbReference type="OrthoDB" id="5125733at2759"/>
<protein>
    <submittedName>
        <fullName evidence="3">HET-domain-containing protein</fullName>
    </submittedName>
</protein>
<accession>A0A017SG43</accession>
<organism evidence="3 4">
    <name type="scientific">Aspergillus ruber (strain CBS 135680)</name>
    <dbReference type="NCBI Taxonomy" id="1388766"/>
    <lineage>
        <taxon>Eukaryota</taxon>
        <taxon>Fungi</taxon>
        <taxon>Dikarya</taxon>
        <taxon>Ascomycota</taxon>
        <taxon>Pezizomycotina</taxon>
        <taxon>Eurotiomycetes</taxon>
        <taxon>Eurotiomycetidae</taxon>
        <taxon>Eurotiales</taxon>
        <taxon>Aspergillaceae</taxon>
        <taxon>Aspergillus</taxon>
        <taxon>Aspergillus subgen. Aspergillus</taxon>
    </lineage>
</organism>
<gene>
    <name evidence="3" type="ORF">EURHEDRAFT_411862</name>
</gene>
<dbReference type="PANTHER" id="PTHR33112">
    <property type="entry name" value="DOMAIN PROTEIN, PUTATIVE-RELATED"/>
    <property type="match status" value="1"/>
</dbReference>